<dbReference type="Proteomes" id="UP001246372">
    <property type="component" value="Unassembled WGS sequence"/>
</dbReference>
<sequence>MSLNRDEVLQALKKKLVELAEMLGNDASDVQPGESIPEGGYLDSAALLELVSWFEGAYDLSIPAEDLTLENLGSLEAMWAYLQRRKA</sequence>
<name>A0ABU3P8D9_9BURK</name>
<dbReference type="InterPro" id="IPR009081">
    <property type="entry name" value="PP-bd_ACP"/>
</dbReference>
<dbReference type="Gene3D" id="1.10.1200.10">
    <property type="entry name" value="ACP-like"/>
    <property type="match status" value="1"/>
</dbReference>
<dbReference type="SUPFAM" id="SSF47336">
    <property type="entry name" value="ACP-like"/>
    <property type="match status" value="1"/>
</dbReference>
<protein>
    <submittedName>
        <fullName evidence="2">Acyl carrier protein</fullName>
    </submittedName>
</protein>
<feature type="domain" description="Carrier" evidence="1">
    <location>
        <begin position="6"/>
        <end position="86"/>
    </location>
</feature>
<dbReference type="PROSITE" id="PS50075">
    <property type="entry name" value="CARRIER"/>
    <property type="match status" value="1"/>
</dbReference>
<comment type="caution">
    <text evidence="2">The sequence shown here is derived from an EMBL/GenBank/DDBJ whole genome shotgun (WGS) entry which is preliminary data.</text>
</comment>
<accession>A0ABU3P8D9</accession>
<dbReference type="InterPro" id="IPR036736">
    <property type="entry name" value="ACP-like_sf"/>
</dbReference>
<keyword evidence="3" id="KW-1185">Reference proteome</keyword>
<gene>
    <name evidence="2" type="ORF">RQP53_05945</name>
</gene>
<organism evidence="2 3">
    <name type="scientific">Roseateles aquae</name>
    <dbReference type="NCBI Taxonomy" id="3077235"/>
    <lineage>
        <taxon>Bacteria</taxon>
        <taxon>Pseudomonadati</taxon>
        <taxon>Pseudomonadota</taxon>
        <taxon>Betaproteobacteria</taxon>
        <taxon>Burkholderiales</taxon>
        <taxon>Sphaerotilaceae</taxon>
        <taxon>Roseateles</taxon>
    </lineage>
</organism>
<evidence type="ECO:0000259" key="1">
    <source>
        <dbReference type="PROSITE" id="PS50075"/>
    </source>
</evidence>
<dbReference type="EMBL" id="JAVXZY010000002">
    <property type="protein sequence ID" value="MDT8998804.1"/>
    <property type="molecule type" value="Genomic_DNA"/>
</dbReference>
<proteinExistence type="predicted"/>
<evidence type="ECO:0000313" key="2">
    <source>
        <dbReference type="EMBL" id="MDT8998804.1"/>
    </source>
</evidence>
<evidence type="ECO:0000313" key="3">
    <source>
        <dbReference type="Proteomes" id="UP001246372"/>
    </source>
</evidence>
<dbReference type="RefSeq" id="WP_315649309.1">
    <property type="nucleotide sequence ID" value="NZ_JAVXZY010000002.1"/>
</dbReference>
<reference evidence="2" key="1">
    <citation type="submission" date="2023-09" db="EMBL/GenBank/DDBJ databases">
        <title>Paucibacter sp. APW11 Genome sequencing and assembly.</title>
        <authorList>
            <person name="Kim I."/>
        </authorList>
    </citation>
    <scope>NUCLEOTIDE SEQUENCE</scope>
    <source>
        <strain evidence="2">APW11</strain>
    </source>
</reference>
<dbReference type="Pfam" id="PF00550">
    <property type="entry name" value="PP-binding"/>
    <property type="match status" value="1"/>
</dbReference>